<organism evidence="3 4">
    <name type="scientific">Arthrobacter bussei</name>
    <dbReference type="NCBI Taxonomy" id="2594179"/>
    <lineage>
        <taxon>Bacteria</taxon>
        <taxon>Bacillati</taxon>
        <taxon>Actinomycetota</taxon>
        <taxon>Actinomycetes</taxon>
        <taxon>Micrococcales</taxon>
        <taxon>Micrococcaceae</taxon>
        <taxon>Arthrobacter</taxon>
    </lineage>
</organism>
<evidence type="ECO:0000313" key="3">
    <source>
        <dbReference type="EMBL" id="MPY10694.1"/>
    </source>
</evidence>
<dbReference type="Proteomes" id="UP000326464">
    <property type="component" value="Unassembled WGS sequence"/>
</dbReference>
<feature type="transmembrane region" description="Helical" evidence="2">
    <location>
        <begin position="35"/>
        <end position="56"/>
    </location>
</feature>
<comment type="caution">
    <text evidence="3">The sequence shown here is derived from an EMBL/GenBank/DDBJ whole genome shotgun (WGS) entry which is preliminary data.</text>
</comment>
<feature type="compositionally biased region" description="Basic residues" evidence="1">
    <location>
        <begin position="19"/>
        <end position="29"/>
    </location>
</feature>
<evidence type="ECO:0000256" key="1">
    <source>
        <dbReference type="SAM" id="MobiDB-lite"/>
    </source>
</evidence>
<keyword evidence="4" id="KW-1185">Reference proteome</keyword>
<sequence>MDPPCGSSRQSLSPDVGAHSRRPVPRRDRSRLRRIRAVLAGALVLGIGGSVTLASWTDTEYASGSFTASRFSLESTVSSPYSVAGPWTVNETAPGATLAFNATGLYPGSTVYAPIALRTQTGSTAGTTSLGAAAVTGTGPAPLLGAALVYRAVRADTCDASAFVAGATFLVGSDTVRQPLTTGQAAGASTVLPAATATGPGPSVRFCFEVALPAGASNLLQGKAATAVWQFSATSTP</sequence>
<dbReference type="NCBIfam" id="TIGR04088">
    <property type="entry name" value="cognate_SipW"/>
    <property type="match status" value="1"/>
</dbReference>
<gene>
    <name evidence="3" type="ORF">FNH21_08170</name>
</gene>
<dbReference type="OrthoDB" id="4978280at2"/>
<reference evidence="4" key="1">
    <citation type="submission" date="2019-07" db="EMBL/GenBank/DDBJ databases">
        <title>Arthrobacter KR32 sp. nov., isolated from mountain cheese made of cows milk.</title>
        <authorList>
            <person name="Flegler A."/>
        </authorList>
    </citation>
    <scope>NUCLEOTIDE SEQUENCE [LARGE SCALE GENOMIC DNA]</scope>
    <source>
        <strain evidence="4">KR32</strain>
    </source>
</reference>
<keyword evidence="2" id="KW-0812">Transmembrane</keyword>
<evidence type="ECO:0000313" key="4">
    <source>
        <dbReference type="Proteomes" id="UP000326464"/>
    </source>
</evidence>
<accession>A0A7X1NPN0</accession>
<dbReference type="EMBL" id="VJXX01000001">
    <property type="protein sequence ID" value="MPY10694.1"/>
    <property type="molecule type" value="Genomic_DNA"/>
</dbReference>
<dbReference type="InterPro" id="IPR023833">
    <property type="entry name" value="Signal_pept_SipW-depend-type"/>
</dbReference>
<feature type="region of interest" description="Disordered" evidence="1">
    <location>
        <begin position="1"/>
        <end position="29"/>
    </location>
</feature>
<name>A0A7X1NPN0_9MICC</name>
<keyword evidence="2" id="KW-0472">Membrane</keyword>
<dbReference type="AlphaFoldDB" id="A0A7X1NPN0"/>
<proteinExistence type="predicted"/>
<keyword evidence="2" id="KW-1133">Transmembrane helix</keyword>
<evidence type="ECO:0000256" key="2">
    <source>
        <dbReference type="SAM" id="Phobius"/>
    </source>
</evidence>
<protein>
    <submittedName>
        <fullName evidence="3">Uncharacterized protein</fullName>
    </submittedName>
</protein>